<dbReference type="RefSeq" id="WP_167522284.1">
    <property type="nucleotide sequence ID" value="NZ_WBWA01000051.1"/>
</dbReference>
<dbReference type="Proteomes" id="UP000558475">
    <property type="component" value="Unassembled WGS sequence"/>
</dbReference>
<proteinExistence type="predicted"/>
<reference evidence="1 2" key="1">
    <citation type="submission" date="2020-04" db="EMBL/GenBank/DDBJ databases">
        <title>Whole genome sequencing of clinical and environmental type strains of Ochrobactrum.</title>
        <authorList>
            <person name="Dharne M."/>
        </authorList>
    </citation>
    <scope>NUCLEOTIDE SEQUENCE [LARGE SCALE GENOMIC DNA]</scope>
    <source>
        <strain evidence="1 2">DSM 13340</strain>
    </source>
</reference>
<gene>
    <name evidence="1" type="ORF">HGG76_02605</name>
</gene>
<comment type="caution">
    <text evidence="1">The sequence shown here is derived from an EMBL/GenBank/DDBJ whole genome shotgun (WGS) entry which is preliminary data.</text>
</comment>
<protein>
    <submittedName>
        <fullName evidence="1">Uncharacterized protein</fullName>
    </submittedName>
</protein>
<name>A0A7X6FNX5_9HYPH</name>
<evidence type="ECO:0000313" key="2">
    <source>
        <dbReference type="Proteomes" id="UP000558475"/>
    </source>
</evidence>
<dbReference type="EMBL" id="JAAXZB010000001">
    <property type="protein sequence ID" value="NKW09156.1"/>
    <property type="molecule type" value="Genomic_DNA"/>
</dbReference>
<accession>A0A7X6FNX5</accession>
<evidence type="ECO:0000313" key="1">
    <source>
        <dbReference type="EMBL" id="NKW09156.1"/>
    </source>
</evidence>
<organism evidence="1 2">
    <name type="scientific">Brucella tritici</name>
    <dbReference type="NCBI Taxonomy" id="94626"/>
    <lineage>
        <taxon>Bacteria</taxon>
        <taxon>Pseudomonadati</taxon>
        <taxon>Pseudomonadota</taxon>
        <taxon>Alphaproteobacteria</taxon>
        <taxon>Hyphomicrobiales</taxon>
        <taxon>Brucellaceae</taxon>
        <taxon>Brucella/Ochrobactrum group</taxon>
        <taxon>Brucella</taxon>
    </lineage>
</organism>
<sequence>MKIYEGKGGRYVIFEKQGTMYEVRLRSGAGETMDKVRCDEYRLAVEYRKAFLKIARQV</sequence>
<dbReference type="AlphaFoldDB" id="A0A7X6FNX5"/>